<sequence>MLARMLILALVSATVAVMAGMALGLPVWVLFLLYSLSGALALLVGGAIAAVAGQDRPAVPTYAEAQVKPVPVRH</sequence>
<organism evidence="2 3">
    <name type="scientific">Tabrizicola soli</name>
    <dbReference type="NCBI Taxonomy" id="2185115"/>
    <lineage>
        <taxon>Bacteria</taxon>
        <taxon>Pseudomonadati</taxon>
        <taxon>Pseudomonadota</taxon>
        <taxon>Alphaproteobacteria</taxon>
        <taxon>Rhodobacterales</taxon>
        <taxon>Paracoccaceae</taxon>
        <taxon>Tabrizicola</taxon>
    </lineage>
</organism>
<reference evidence="3" key="1">
    <citation type="journal article" date="2019" name="Int. J. Syst. Evol. Microbiol.">
        <title>The Global Catalogue of Microorganisms (GCM) 10K type strain sequencing project: providing services to taxonomists for standard genome sequencing and annotation.</title>
        <authorList>
            <consortium name="The Broad Institute Genomics Platform"/>
            <consortium name="The Broad Institute Genome Sequencing Center for Infectious Disease"/>
            <person name="Wu L."/>
            <person name="Ma J."/>
        </authorList>
    </citation>
    <scope>NUCLEOTIDE SEQUENCE [LARGE SCALE GENOMIC DNA]</scope>
    <source>
        <strain evidence="3">KCTC 62102</strain>
    </source>
</reference>
<evidence type="ECO:0000256" key="1">
    <source>
        <dbReference type="SAM" id="Phobius"/>
    </source>
</evidence>
<dbReference type="Proteomes" id="UP001595445">
    <property type="component" value="Unassembled WGS sequence"/>
</dbReference>
<keyword evidence="1" id="KW-0472">Membrane</keyword>
<keyword evidence="1" id="KW-0812">Transmembrane</keyword>
<gene>
    <name evidence="2" type="ORF">ACFOD6_05665</name>
</gene>
<proteinExistence type="predicted"/>
<keyword evidence="3" id="KW-1185">Reference proteome</keyword>
<evidence type="ECO:0000313" key="3">
    <source>
        <dbReference type="Proteomes" id="UP001595445"/>
    </source>
</evidence>
<name>A0ABV7DRW6_9RHOB</name>
<keyword evidence="1" id="KW-1133">Transmembrane helix</keyword>
<feature type="transmembrane region" description="Helical" evidence="1">
    <location>
        <begin position="34"/>
        <end position="52"/>
    </location>
</feature>
<protein>
    <recommendedName>
        <fullName evidence="4">CTP synthetase</fullName>
    </recommendedName>
</protein>
<evidence type="ECO:0000313" key="2">
    <source>
        <dbReference type="EMBL" id="MFC3085531.1"/>
    </source>
</evidence>
<accession>A0ABV7DRW6</accession>
<dbReference type="RefSeq" id="WP_197641806.1">
    <property type="nucleotide sequence ID" value="NZ_JAEACP010000002.1"/>
</dbReference>
<dbReference type="EMBL" id="JBHRSM010000011">
    <property type="protein sequence ID" value="MFC3085531.1"/>
    <property type="molecule type" value="Genomic_DNA"/>
</dbReference>
<evidence type="ECO:0008006" key="4">
    <source>
        <dbReference type="Google" id="ProtNLM"/>
    </source>
</evidence>
<comment type="caution">
    <text evidence="2">The sequence shown here is derived from an EMBL/GenBank/DDBJ whole genome shotgun (WGS) entry which is preliminary data.</text>
</comment>